<proteinExistence type="predicted"/>
<dbReference type="Proteomes" id="UP000244005">
    <property type="component" value="Unassembled WGS sequence"/>
</dbReference>
<keyword evidence="3" id="KW-1185">Reference proteome</keyword>
<feature type="compositionally biased region" description="Polar residues" evidence="1">
    <location>
        <begin position="64"/>
        <end position="80"/>
    </location>
</feature>
<organism evidence="2 3">
    <name type="scientific">Marchantia polymorpha</name>
    <name type="common">Common liverwort</name>
    <name type="synonym">Marchantia aquatica</name>
    <dbReference type="NCBI Taxonomy" id="3197"/>
    <lineage>
        <taxon>Eukaryota</taxon>
        <taxon>Viridiplantae</taxon>
        <taxon>Streptophyta</taxon>
        <taxon>Embryophyta</taxon>
        <taxon>Marchantiophyta</taxon>
        <taxon>Marchantiopsida</taxon>
        <taxon>Marchantiidae</taxon>
        <taxon>Marchantiales</taxon>
        <taxon>Marchantiaceae</taxon>
        <taxon>Marchantia</taxon>
    </lineage>
</organism>
<protein>
    <submittedName>
        <fullName evidence="2">Uncharacterized protein</fullName>
    </submittedName>
</protein>
<dbReference type="Gramene" id="Mp6g03470.1">
    <property type="protein sequence ID" value="Mp6g03470.1.cds1"/>
    <property type="gene ID" value="Mp6g03470"/>
</dbReference>
<evidence type="ECO:0000313" key="3">
    <source>
        <dbReference type="Proteomes" id="UP000244005"/>
    </source>
</evidence>
<gene>
    <name evidence="2" type="ORF">MARPO_0035s0127</name>
</gene>
<name>A0A2R6X5H6_MARPO</name>
<reference evidence="3" key="1">
    <citation type="journal article" date="2017" name="Cell">
        <title>Insights into land plant evolution garnered from the Marchantia polymorpha genome.</title>
        <authorList>
            <person name="Bowman J.L."/>
            <person name="Kohchi T."/>
            <person name="Yamato K.T."/>
            <person name="Jenkins J."/>
            <person name="Shu S."/>
            <person name="Ishizaki K."/>
            <person name="Yamaoka S."/>
            <person name="Nishihama R."/>
            <person name="Nakamura Y."/>
            <person name="Berger F."/>
            <person name="Adam C."/>
            <person name="Aki S.S."/>
            <person name="Althoff F."/>
            <person name="Araki T."/>
            <person name="Arteaga-Vazquez M.A."/>
            <person name="Balasubrmanian S."/>
            <person name="Barry K."/>
            <person name="Bauer D."/>
            <person name="Boehm C.R."/>
            <person name="Briginshaw L."/>
            <person name="Caballero-Perez J."/>
            <person name="Catarino B."/>
            <person name="Chen F."/>
            <person name="Chiyoda S."/>
            <person name="Chovatia M."/>
            <person name="Davies K.M."/>
            <person name="Delmans M."/>
            <person name="Demura T."/>
            <person name="Dierschke T."/>
            <person name="Dolan L."/>
            <person name="Dorantes-Acosta A.E."/>
            <person name="Eklund D.M."/>
            <person name="Florent S.N."/>
            <person name="Flores-Sandoval E."/>
            <person name="Fujiyama A."/>
            <person name="Fukuzawa H."/>
            <person name="Galik B."/>
            <person name="Grimanelli D."/>
            <person name="Grimwood J."/>
            <person name="Grossniklaus U."/>
            <person name="Hamada T."/>
            <person name="Haseloff J."/>
            <person name="Hetherington A.J."/>
            <person name="Higo A."/>
            <person name="Hirakawa Y."/>
            <person name="Hundley H.N."/>
            <person name="Ikeda Y."/>
            <person name="Inoue K."/>
            <person name="Inoue S.I."/>
            <person name="Ishida S."/>
            <person name="Jia Q."/>
            <person name="Kakita M."/>
            <person name="Kanazawa T."/>
            <person name="Kawai Y."/>
            <person name="Kawashima T."/>
            <person name="Kennedy M."/>
            <person name="Kinose K."/>
            <person name="Kinoshita T."/>
            <person name="Kohara Y."/>
            <person name="Koide E."/>
            <person name="Komatsu K."/>
            <person name="Kopischke S."/>
            <person name="Kubo M."/>
            <person name="Kyozuka J."/>
            <person name="Lagercrantz U."/>
            <person name="Lin S.S."/>
            <person name="Lindquist E."/>
            <person name="Lipzen A.M."/>
            <person name="Lu C.W."/>
            <person name="De Luna E."/>
            <person name="Martienssen R.A."/>
            <person name="Minamino N."/>
            <person name="Mizutani M."/>
            <person name="Mizutani M."/>
            <person name="Mochizuki N."/>
            <person name="Monte I."/>
            <person name="Mosher R."/>
            <person name="Nagasaki H."/>
            <person name="Nakagami H."/>
            <person name="Naramoto S."/>
            <person name="Nishitani K."/>
            <person name="Ohtani M."/>
            <person name="Okamoto T."/>
            <person name="Okumura M."/>
            <person name="Phillips J."/>
            <person name="Pollak B."/>
            <person name="Reinders A."/>
            <person name="Rovekamp M."/>
            <person name="Sano R."/>
            <person name="Sawa S."/>
            <person name="Schmid M.W."/>
            <person name="Shirakawa M."/>
            <person name="Solano R."/>
            <person name="Spunde A."/>
            <person name="Suetsugu N."/>
            <person name="Sugano S."/>
            <person name="Sugiyama A."/>
            <person name="Sun R."/>
            <person name="Suzuki Y."/>
            <person name="Takenaka M."/>
            <person name="Takezawa D."/>
            <person name="Tomogane H."/>
            <person name="Tsuzuki M."/>
            <person name="Ueda T."/>
            <person name="Umeda M."/>
            <person name="Ward J.M."/>
            <person name="Watanabe Y."/>
            <person name="Yazaki K."/>
            <person name="Yokoyama R."/>
            <person name="Yoshitake Y."/>
            <person name="Yotsui I."/>
            <person name="Zachgo S."/>
            <person name="Schmutz J."/>
        </authorList>
    </citation>
    <scope>NUCLEOTIDE SEQUENCE [LARGE SCALE GENOMIC DNA]</scope>
    <source>
        <strain evidence="3">Tak-1</strain>
    </source>
</reference>
<dbReference type="EMBL" id="KZ772707">
    <property type="protein sequence ID" value="PTQ41358.1"/>
    <property type="molecule type" value="Genomic_DNA"/>
</dbReference>
<sequence length="143" mass="16306">MCSLSKDQKEMLPSEQLCPPSFRSLTTNGSWLSRHKTKFHGPRYTILIKYVAAYPDEGTGHPVSRSQTMTASQPTSQWRTSHPRMGSYFSELKQRIYPKMLEGKRNNTDDVNGSSGGKRFLVFKPLKFQSVSCTTRARLIERS</sequence>
<dbReference type="AlphaFoldDB" id="A0A2R6X5H6"/>
<evidence type="ECO:0000256" key="1">
    <source>
        <dbReference type="SAM" id="MobiDB-lite"/>
    </source>
</evidence>
<evidence type="ECO:0000313" key="2">
    <source>
        <dbReference type="EMBL" id="PTQ41358.1"/>
    </source>
</evidence>
<accession>A0A2R6X5H6</accession>
<feature type="region of interest" description="Disordered" evidence="1">
    <location>
        <begin position="59"/>
        <end position="84"/>
    </location>
</feature>